<evidence type="ECO:0000313" key="3">
    <source>
        <dbReference type="Proteomes" id="UP000447355"/>
    </source>
</evidence>
<protein>
    <submittedName>
        <fullName evidence="2">Uncharacterized protein</fullName>
    </submittedName>
</protein>
<name>A0A845GRS2_9BURK</name>
<sequence>MAMTVGGIAGVAFVFNDDWFTQFIGAVLGCVCMFVAYAVFDFCAAWYERSTPSSLRRYQVYRNEYDQDTFRIERIFMDDGKPW</sequence>
<reference evidence="2" key="1">
    <citation type="submission" date="2019-12" db="EMBL/GenBank/DDBJ databases">
        <title>Novel species isolated from a subtropical stream in China.</title>
        <authorList>
            <person name="Lu H."/>
        </authorList>
    </citation>
    <scope>NUCLEOTIDE SEQUENCE [LARGE SCALE GENOMIC DNA]</scope>
    <source>
        <strain evidence="2">FT81W</strain>
    </source>
</reference>
<comment type="caution">
    <text evidence="2">The sequence shown here is derived from an EMBL/GenBank/DDBJ whole genome shotgun (WGS) entry which is preliminary data.</text>
</comment>
<keyword evidence="1" id="KW-1133">Transmembrane helix</keyword>
<gene>
    <name evidence="2" type="ORF">GTP90_18780</name>
</gene>
<evidence type="ECO:0000313" key="2">
    <source>
        <dbReference type="EMBL" id="MYM95908.1"/>
    </source>
</evidence>
<dbReference type="Proteomes" id="UP000447355">
    <property type="component" value="Unassembled WGS sequence"/>
</dbReference>
<dbReference type="EMBL" id="WWCX01000035">
    <property type="protein sequence ID" value="MYM95908.1"/>
    <property type="molecule type" value="Genomic_DNA"/>
</dbReference>
<keyword evidence="1" id="KW-0812">Transmembrane</keyword>
<accession>A0A845GRS2</accession>
<evidence type="ECO:0000256" key="1">
    <source>
        <dbReference type="SAM" id="Phobius"/>
    </source>
</evidence>
<proteinExistence type="predicted"/>
<organism evidence="2 3">
    <name type="scientific">Duganella vulcania</name>
    <dbReference type="NCBI Taxonomy" id="2692166"/>
    <lineage>
        <taxon>Bacteria</taxon>
        <taxon>Pseudomonadati</taxon>
        <taxon>Pseudomonadota</taxon>
        <taxon>Betaproteobacteria</taxon>
        <taxon>Burkholderiales</taxon>
        <taxon>Oxalobacteraceae</taxon>
        <taxon>Telluria group</taxon>
        <taxon>Duganella</taxon>
    </lineage>
</organism>
<feature type="transmembrane region" description="Helical" evidence="1">
    <location>
        <begin position="23"/>
        <end position="47"/>
    </location>
</feature>
<dbReference type="RefSeq" id="WP_161084995.1">
    <property type="nucleotide sequence ID" value="NZ_WWCX01000035.1"/>
</dbReference>
<dbReference type="AlphaFoldDB" id="A0A845GRS2"/>
<keyword evidence="1" id="KW-0472">Membrane</keyword>